<dbReference type="Proteomes" id="UP000807115">
    <property type="component" value="Chromosome 4"/>
</dbReference>
<proteinExistence type="predicted"/>
<keyword evidence="1" id="KW-1133">Transmembrane helix</keyword>
<sequence>MYNRLTFEEKVSTIFTVMIANWATCINLHPSIHQVATQRMTIMSKSLKEVLYLVRALQLPDFFPRTLLIPVATSLVAIIVCTPYSILPSYFISTLHTESTMLIKVSGKNILSPLMDGKSKD</sequence>
<name>A0A921R4D3_SORBI</name>
<evidence type="ECO:0000256" key="1">
    <source>
        <dbReference type="SAM" id="Phobius"/>
    </source>
</evidence>
<evidence type="ECO:0000313" key="3">
    <source>
        <dbReference type="Proteomes" id="UP000807115"/>
    </source>
</evidence>
<organism evidence="2 3">
    <name type="scientific">Sorghum bicolor</name>
    <name type="common">Sorghum</name>
    <name type="synonym">Sorghum vulgare</name>
    <dbReference type="NCBI Taxonomy" id="4558"/>
    <lineage>
        <taxon>Eukaryota</taxon>
        <taxon>Viridiplantae</taxon>
        <taxon>Streptophyta</taxon>
        <taxon>Embryophyta</taxon>
        <taxon>Tracheophyta</taxon>
        <taxon>Spermatophyta</taxon>
        <taxon>Magnoliopsida</taxon>
        <taxon>Liliopsida</taxon>
        <taxon>Poales</taxon>
        <taxon>Poaceae</taxon>
        <taxon>PACMAD clade</taxon>
        <taxon>Panicoideae</taxon>
        <taxon>Andropogonodae</taxon>
        <taxon>Andropogoneae</taxon>
        <taxon>Sorghinae</taxon>
        <taxon>Sorghum</taxon>
    </lineage>
</organism>
<gene>
    <name evidence="2" type="ORF">BDA96_04G176700</name>
</gene>
<keyword evidence="1" id="KW-0472">Membrane</keyword>
<reference evidence="2" key="2">
    <citation type="submission" date="2020-10" db="EMBL/GenBank/DDBJ databases">
        <authorList>
            <person name="Cooper E.A."/>
            <person name="Brenton Z.W."/>
            <person name="Flinn B.S."/>
            <person name="Jenkins J."/>
            <person name="Shu S."/>
            <person name="Flowers D."/>
            <person name="Luo F."/>
            <person name="Wang Y."/>
            <person name="Xia P."/>
            <person name="Barry K."/>
            <person name="Daum C."/>
            <person name="Lipzen A."/>
            <person name="Yoshinaga Y."/>
            <person name="Schmutz J."/>
            <person name="Saski C."/>
            <person name="Vermerris W."/>
            <person name="Kresovich S."/>
        </authorList>
    </citation>
    <scope>NUCLEOTIDE SEQUENCE</scope>
</reference>
<feature type="transmembrane region" description="Helical" evidence="1">
    <location>
        <begin position="67"/>
        <end position="87"/>
    </location>
</feature>
<evidence type="ECO:0000313" key="2">
    <source>
        <dbReference type="EMBL" id="KAG0533251.1"/>
    </source>
</evidence>
<accession>A0A921R4D3</accession>
<dbReference type="AlphaFoldDB" id="A0A921R4D3"/>
<comment type="caution">
    <text evidence="2">The sequence shown here is derived from an EMBL/GenBank/DDBJ whole genome shotgun (WGS) entry which is preliminary data.</text>
</comment>
<dbReference type="EMBL" id="CM027683">
    <property type="protein sequence ID" value="KAG0533251.1"/>
    <property type="molecule type" value="Genomic_DNA"/>
</dbReference>
<reference evidence="2" key="1">
    <citation type="journal article" date="2019" name="BMC Genomics">
        <title>A new reference genome for Sorghum bicolor reveals high levels of sequence similarity between sweet and grain genotypes: implications for the genetics of sugar metabolism.</title>
        <authorList>
            <person name="Cooper E.A."/>
            <person name="Brenton Z.W."/>
            <person name="Flinn B.S."/>
            <person name="Jenkins J."/>
            <person name="Shu S."/>
            <person name="Flowers D."/>
            <person name="Luo F."/>
            <person name="Wang Y."/>
            <person name="Xia P."/>
            <person name="Barry K."/>
            <person name="Daum C."/>
            <person name="Lipzen A."/>
            <person name="Yoshinaga Y."/>
            <person name="Schmutz J."/>
            <person name="Saski C."/>
            <person name="Vermerris W."/>
            <person name="Kresovich S."/>
        </authorList>
    </citation>
    <scope>NUCLEOTIDE SEQUENCE</scope>
</reference>
<keyword evidence="1" id="KW-0812">Transmembrane</keyword>
<protein>
    <submittedName>
        <fullName evidence="2">Uncharacterized protein</fullName>
    </submittedName>
</protein>